<dbReference type="CDD" id="cd12148">
    <property type="entry name" value="fungal_TF_MHR"/>
    <property type="match status" value="1"/>
</dbReference>
<feature type="region of interest" description="Disordered" evidence="8">
    <location>
        <begin position="77"/>
        <end position="213"/>
    </location>
</feature>
<gene>
    <name evidence="10" type="ORF">AJ78_04413</name>
</gene>
<dbReference type="Proteomes" id="UP000182235">
    <property type="component" value="Unassembled WGS sequence"/>
</dbReference>
<comment type="subcellular location">
    <subcellularLocation>
        <location evidence="1">Nucleus</location>
    </subcellularLocation>
</comment>
<keyword evidence="4 7" id="KW-0863">Zinc-finger</keyword>
<dbReference type="PROSITE" id="PS50157">
    <property type="entry name" value="ZINC_FINGER_C2H2_2"/>
    <property type="match status" value="2"/>
</dbReference>
<dbReference type="InterPro" id="IPR051059">
    <property type="entry name" value="VerF-like"/>
</dbReference>
<keyword evidence="6" id="KW-0539">Nucleus</keyword>
<dbReference type="GO" id="GO:0006351">
    <property type="term" value="P:DNA-templated transcription"/>
    <property type="evidence" value="ECO:0007669"/>
    <property type="project" value="InterPro"/>
</dbReference>
<evidence type="ECO:0000313" key="11">
    <source>
        <dbReference type="Proteomes" id="UP000182235"/>
    </source>
</evidence>
<dbReference type="OrthoDB" id="1405595at2759"/>
<feature type="domain" description="C2H2-type" evidence="9">
    <location>
        <begin position="53"/>
        <end position="80"/>
    </location>
</feature>
<evidence type="ECO:0000256" key="2">
    <source>
        <dbReference type="ARBA" id="ARBA00022723"/>
    </source>
</evidence>
<keyword evidence="11" id="KW-1185">Reference proteome</keyword>
<feature type="domain" description="C2H2-type" evidence="9">
    <location>
        <begin position="24"/>
        <end position="53"/>
    </location>
</feature>
<feature type="compositionally biased region" description="Polar residues" evidence="8">
    <location>
        <begin position="187"/>
        <end position="201"/>
    </location>
</feature>
<evidence type="ECO:0000256" key="6">
    <source>
        <dbReference type="ARBA" id="ARBA00023242"/>
    </source>
</evidence>
<name>A0A1J9PFW8_9EURO</name>
<evidence type="ECO:0000256" key="7">
    <source>
        <dbReference type="PROSITE-ProRule" id="PRU00042"/>
    </source>
</evidence>
<dbReference type="PROSITE" id="PS00028">
    <property type="entry name" value="ZINC_FINGER_C2H2_1"/>
    <property type="match status" value="2"/>
</dbReference>
<dbReference type="GO" id="GO:0000978">
    <property type="term" value="F:RNA polymerase II cis-regulatory region sequence-specific DNA binding"/>
    <property type="evidence" value="ECO:0007669"/>
    <property type="project" value="InterPro"/>
</dbReference>
<dbReference type="EMBL" id="LGRN01000163">
    <property type="protein sequence ID" value="OJD15329.1"/>
    <property type="molecule type" value="Genomic_DNA"/>
</dbReference>
<evidence type="ECO:0000313" key="10">
    <source>
        <dbReference type="EMBL" id="OJD15329.1"/>
    </source>
</evidence>
<dbReference type="Gene3D" id="3.30.160.60">
    <property type="entry name" value="Classic Zinc Finger"/>
    <property type="match status" value="1"/>
</dbReference>
<feature type="compositionally biased region" description="Polar residues" evidence="8">
    <location>
        <begin position="397"/>
        <end position="408"/>
    </location>
</feature>
<dbReference type="Pfam" id="PF04082">
    <property type="entry name" value="Fungal_trans"/>
    <property type="match status" value="1"/>
</dbReference>
<comment type="caution">
    <text evidence="10">The sequence shown here is derived from an EMBL/GenBank/DDBJ whole genome shotgun (WGS) entry which is preliminary data.</text>
</comment>
<dbReference type="InterPro" id="IPR007219">
    <property type="entry name" value="XnlR_reg_dom"/>
</dbReference>
<dbReference type="AlphaFoldDB" id="A0A1J9PFW8"/>
<keyword evidence="2" id="KW-0479">Metal-binding</keyword>
<proteinExistence type="predicted"/>
<dbReference type="InterPro" id="IPR013087">
    <property type="entry name" value="Znf_C2H2_type"/>
</dbReference>
<feature type="compositionally biased region" description="Low complexity" evidence="8">
    <location>
        <begin position="371"/>
        <end position="389"/>
    </location>
</feature>
<dbReference type="GO" id="GO:0008270">
    <property type="term" value="F:zinc ion binding"/>
    <property type="evidence" value="ECO:0007669"/>
    <property type="project" value="UniProtKB-KW"/>
</dbReference>
<dbReference type="SUPFAM" id="SSF57667">
    <property type="entry name" value="beta-beta-alpha zinc fingers"/>
    <property type="match status" value="1"/>
</dbReference>
<dbReference type="GO" id="GO:0000785">
    <property type="term" value="C:chromatin"/>
    <property type="evidence" value="ECO:0007669"/>
    <property type="project" value="TreeGrafter"/>
</dbReference>
<keyword evidence="3" id="KW-0677">Repeat</keyword>
<feature type="region of interest" description="Disordered" evidence="8">
    <location>
        <begin position="313"/>
        <end position="408"/>
    </location>
</feature>
<accession>A0A1J9PFW8</accession>
<dbReference type="GO" id="GO:0000981">
    <property type="term" value="F:DNA-binding transcription factor activity, RNA polymerase II-specific"/>
    <property type="evidence" value="ECO:0007669"/>
    <property type="project" value="InterPro"/>
</dbReference>
<organism evidence="10 11">
    <name type="scientific">Emergomyces pasteurianus Ep9510</name>
    <dbReference type="NCBI Taxonomy" id="1447872"/>
    <lineage>
        <taxon>Eukaryota</taxon>
        <taxon>Fungi</taxon>
        <taxon>Dikarya</taxon>
        <taxon>Ascomycota</taxon>
        <taxon>Pezizomycotina</taxon>
        <taxon>Eurotiomycetes</taxon>
        <taxon>Eurotiomycetidae</taxon>
        <taxon>Onygenales</taxon>
        <taxon>Ajellomycetaceae</taxon>
        <taxon>Emergomyces</taxon>
    </lineage>
</organism>
<protein>
    <recommendedName>
        <fullName evidence="9">C2H2-type domain-containing protein</fullName>
    </recommendedName>
</protein>
<feature type="compositionally biased region" description="Basic and acidic residues" evidence="8">
    <location>
        <begin position="333"/>
        <end position="350"/>
    </location>
</feature>
<dbReference type="PANTHER" id="PTHR40626">
    <property type="entry name" value="MIP31509P"/>
    <property type="match status" value="1"/>
</dbReference>
<dbReference type="STRING" id="1447872.A0A1J9PFW8"/>
<dbReference type="InterPro" id="IPR036236">
    <property type="entry name" value="Znf_C2H2_sf"/>
</dbReference>
<dbReference type="VEuPathDB" id="FungiDB:AJ78_04413"/>
<sequence>MSETRAALISCSIVADKPRTEKAHICSYPGCSKRFTRAEHLRRHALNHKNEDNTCERCGVHFNRPDLLGRHMVRHAKRDEEAGGPGLGVLETRKRTRRGPDGTIITRPTKKQARAALARRSVVSAASSNLANDCTNSSSPSSGSSNDNSVSSHHGSSSTLATPPSMGDMNYHSQDHGAASGGPISPPTSAHPSCSSVNLDTSPLDHCQPVDHSDPIIAPMVPGGPYEPFVEPIPGQFDAADGSWRNQDSVPGLDYEDFFDLDTATSFNMPFAATHNYNWLFDVPSLDDAFNHNDLSLAMDMVNFAEPVPDMWSQPQQRQNELLNPPLSSSSEPARELDYRGRSQHNEASAHDTNAQHNSNNNNNKVTQDPSIQVSSSTSASVAAPVDSSQLSPPPAKNSTTTPNTSNQISMATISDMDWMGQSPPAEVVPKQLPQISEAVRARLLRLISQLQPMTVEGNRIELTSPLLSINALQTYCDLFFTKFNISYPLIHQPTCDPDRVDTLLLAAIISMGATYSSRDAHQLAVGMHDSLRNQLFSHQSFSSQPDLWVLQAMMLIDCFGKQRAGQKQRDMSQLFHCVLIKLIRRSTCPIIRTSPLVQRPDNLDLAWRQAMDLEQRKRLVMLCFMWDTQHAVLFSQSLCMSAFEIRASLPCDEATWEASSAEEWFEHACKEKSHCAFLPVLKAYITPNTTRRPRHLNALSRIFLLHGLMSISSDLKRRDQTTLRSETPNLVGAWKARVSRSYDLWKNDFDADCMNMKLNQMSDPRKFVGLKIATHVMFHAAHITLNVEVLDLQIYAGAPHILGRVVTADDFERSQRVVTRWLNEDPHSAAKATRHASYILQDAIMNLNDWDETDVFHYPWCLYLATLTCWAFHLPTSSSTSNSTLGNRRMTNISDEAEQHQQSPNSTIRSSISNPLTARNEMTTMVIAMTTCNTLEELSSLAGKFGTAGLTSIISQQLASVRWAVIHDAMKVLVNLSSM</sequence>
<feature type="compositionally biased region" description="Low complexity" evidence="8">
    <location>
        <begin position="320"/>
        <end position="332"/>
    </location>
</feature>
<keyword evidence="5" id="KW-0862">Zinc</keyword>
<dbReference type="GO" id="GO:0005634">
    <property type="term" value="C:nucleus"/>
    <property type="evidence" value="ECO:0007669"/>
    <property type="project" value="UniProtKB-SubCell"/>
</dbReference>
<dbReference type="PANTHER" id="PTHR40626:SF18">
    <property type="entry name" value="NICOTINATE CATABOLISM CLUSTER-SPECIFIC TRANSCRIPTION FACTOR"/>
    <property type="match status" value="1"/>
</dbReference>
<dbReference type="SMART" id="SM00355">
    <property type="entry name" value="ZnF_C2H2"/>
    <property type="match status" value="2"/>
</dbReference>
<evidence type="ECO:0000259" key="9">
    <source>
        <dbReference type="PROSITE" id="PS50157"/>
    </source>
</evidence>
<evidence type="ECO:0000256" key="4">
    <source>
        <dbReference type="ARBA" id="ARBA00022771"/>
    </source>
</evidence>
<evidence type="ECO:0000256" key="3">
    <source>
        <dbReference type="ARBA" id="ARBA00022737"/>
    </source>
</evidence>
<feature type="compositionally biased region" description="Low complexity" evidence="8">
    <location>
        <begin position="114"/>
        <end position="158"/>
    </location>
</feature>
<evidence type="ECO:0000256" key="5">
    <source>
        <dbReference type="ARBA" id="ARBA00022833"/>
    </source>
</evidence>
<evidence type="ECO:0000256" key="8">
    <source>
        <dbReference type="SAM" id="MobiDB-lite"/>
    </source>
</evidence>
<reference evidence="10 11" key="1">
    <citation type="submission" date="2015-07" db="EMBL/GenBank/DDBJ databases">
        <title>Emmonsia species relationships and genome sequence.</title>
        <authorList>
            <consortium name="The Broad Institute Genomics Platform"/>
            <person name="Cuomo C.A."/>
            <person name="Munoz J.F."/>
            <person name="Imamovic A."/>
            <person name="Priest M.E."/>
            <person name="Young S."/>
            <person name="Clay O.K."/>
            <person name="McEwen J.G."/>
        </authorList>
    </citation>
    <scope>NUCLEOTIDE SEQUENCE [LARGE SCALE GENOMIC DNA]</scope>
    <source>
        <strain evidence="10 11">UAMH 9510</strain>
    </source>
</reference>
<evidence type="ECO:0000256" key="1">
    <source>
        <dbReference type="ARBA" id="ARBA00004123"/>
    </source>
</evidence>